<dbReference type="EMBL" id="KM501444">
    <property type="protein sequence ID" value="AIS73319.1"/>
    <property type="molecule type" value="Genomic_DNA"/>
</dbReference>
<organism evidence="1 2">
    <name type="scientific">Shigella phage pSs-1</name>
    <dbReference type="NCBI Taxonomy" id="1551641"/>
    <lineage>
        <taxon>Viruses</taxon>
        <taxon>Duplodnaviria</taxon>
        <taxon>Heunggongvirae</taxon>
        <taxon>Uroviricota</taxon>
        <taxon>Caudoviricetes</taxon>
        <taxon>Pantevenvirales</taxon>
        <taxon>Straboviridae</taxon>
        <taxon>Tevenvirinae</taxon>
        <taxon>Tequatrovirus</taxon>
        <taxon>Tequatrovirus pss1</taxon>
    </lineage>
</organism>
<dbReference type="RefSeq" id="YP_009110817.1">
    <property type="nucleotide sequence ID" value="NC_025829.1"/>
</dbReference>
<dbReference type="GeneID" id="22475083"/>
<keyword evidence="2" id="KW-1185">Reference proteome</keyword>
<name>A0A097BWL7_9CAUD</name>
<dbReference type="KEGG" id="vg:22475083"/>
<evidence type="ECO:0000313" key="1">
    <source>
        <dbReference type="EMBL" id="AIS73319.1"/>
    </source>
</evidence>
<reference evidence="2" key="1">
    <citation type="submission" date="2014-09" db="EMBL/GenBank/DDBJ databases">
        <title>Characterization and complete genome sequence of the Shigella sonnei bacteriophage pSs-1.</title>
        <authorList>
            <person name="Jun J.W."/>
            <person name="Park S.C."/>
        </authorList>
    </citation>
    <scope>NUCLEOTIDE SEQUENCE [LARGE SCALE GENOMIC DNA]</scope>
</reference>
<sequence length="37" mass="4486">MVFTFITNIFKKVVYKTVPLWYYYPINYGGTENEKDC</sequence>
<proteinExistence type="predicted"/>
<evidence type="ECO:0000313" key="2">
    <source>
        <dbReference type="Proteomes" id="UP000029884"/>
    </source>
</evidence>
<protein>
    <submittedName>
        <fullName evidence="1">Gp9</fullName>
    </submittedName>
</protein>
<dbReference type="Proteomes" id="UP000029884">
    <property type="component" value="Segment"/>
</dbReference>
<gene>
    <name evidence="1" type="ORF">pSs1_009</name>
</gene>
<reference evidence="1 2" key="2">
    <citation type="journal article" date="2016" name="Sci. Rep.">
        <title>Bacteriophage application to control the contaminated water with Shigella.</title>
        <authorList>
            <person name="Jun J.W."/>
            <person name="Giri S.S."/>
            <person name="Kim H.J."/>
            <person name="Yun S.K."/>
            <person name="Chi C."/>
            <person name="Chai J.Y."/>
            <person name="Lee B.C."/>
            <person name="Park S.C."/>
        </authorList>
    </citation>
    <scope>NUCLEOTIDE SEQUENCE [LARGE SCALE GENOMIC DNA]</scope>
</reference>
<accession>A0A097BWL7</accession>